<dbReference type="Gene3D" id="2.60.120.650">
    <property type="entry name" value="Cupin"/>
    <property type="match status" value="1"/>
</dbReference>
<dbReference type="InterPro" id="IPR041667">
    <property type="entry name" value="Cupin_8"/>
</dbReference>
<organism evidence="2 3">
    <name type="scientific">Naematelia encephala</name>
    <dbReference type="NCBI Taxonomy" id="71784"/>
    <lineage>
        <taxon>Eukaryota</taxon>
        <taxon>Fungi</taxon>
        <taxon>Dikarya</taxon>
        <taxon>Basidiomycota</taxon>
        <taxon>Agaricomycotina</taxon>
        <taxon>Tremellomycetes</taxon>
        <taxon>Tremellales</taxon>
        <taxon>Naemateliaceae</taxon>
        <taxon>Naematelia</taxon>
    </lineage>
</organism>
<dbReference type="PROSITE" id="PS51184">
    <property type="entry name" value="JMJC"/>
    <property type="match status" value="1"/>
</dbReference>
<gene>
    <name evidence="2" type="ORF">BCR39DRAFT_528946</name>
</gene>
<dbReference type="AlphaFoldDB" id="A0A1Y2B6W1"/>
<accession>A0A1Y2B6W1</accession>
<dbReference type="Pfam" id="PF13621">
    <property type="entry name" value="Cupin_8"/>
    <property type="match status" value="1"/>
</dbReference>
<reference evidence="2 3" key="1">
    <citation type="submission" date="2016-07" db="EMBL/GenBank/DDBJ databases">
        <title>Pervasive Adenine N6-methylation of Active Genes in Fungi.</title>
        <authorList>
            <consortium name="DOE Joint Genome Institute"/>
            <person name="Mondo S.J."/>
            <person name="Dannebaum R.O."/>
            <person name="Kuo R.C."/>
            <person name="Labutti K."/>
            <person name="Haridas S."/>
            <person name="Kuo A."/>
            <person name="Salamov A."/>
            <person name="Ahrendt S.R."/>
            <person name="Lipzen A."/>
            <person name="Sullivan W."/>
            <person name="Andreopoulos W.B."/>
            <person name="Clum A."/>
            <person name="Lindquist E."/>
            <person name="Daum C."/>
            <person name="Ramamoorthy G.K."/>
            <person name="Gryganskyi A."/>
            <person name="Culley D."/>
            <person name="Magnuson J.K."/>
            <person name="James T.Y."/>
            <person name="O'Malley M.A."/>
            <person name="Stajich J.E."/>
            <person name="Spatafora J.W."/>
            <person name="Visel A."/>
            <person name="Grigoriev I.V."/>
        </authorList>
    </citation>
    <scope>NUCLEOTIDE SEQUENCE [LARGE SCALE GENOMIC DNA]</scope>
    <source>
        <strain evidence="2 3">68-887.2</strain>
    </source>
</reference>
<keyword evidence="3" id="KW-1185">Reference proteome</keyword>
<protein>
    <recommendedName>
        <fullName evidence="1">JmjC domain-containing protein</fullName>
    </recommendedName>
</protein>
<dbReference type="InterPro" id="IPR003347">
    <property type="entry name" value="JmjC_dom"/>
</dbReference>
<proteinExistence type="predicted"/>
<dbReference type="Proteomes" id="UP000193986">
    <property type="component" value="Unassembled WGS sequence"/>
</dbReference>
<dbReference type="PANTHER" id="PTHR12461:SF94">
    <property type="entry name" value="JMJC DOMAIN-CONTAINING PROTEIN"/>
    <property type="match status" value="1"/>
</dbReference>
<dbReference type="STRING" id="71784.A0A1Y2B6W1"/>
<comment type="caution">
    <text evidence="2">The sequence shown here is derived from an EMBL/GenBank/DDBJ whole genome shotgun (WGS) entry which is preliminary data.</text>
</comment>
<evidence type="ECO:0000313" key="3">
    <source>
        <dbReference type="Proteomes" id="UP000193986"/>
    </source>
</evidence>
<evidence type="ECO:0000313" key="2">
    <source>
        <dbReference type="EMBL" id="ORY30578.1"/>
    </source>
</evidence>
<dbReference type="EMBL" id="MCFC01000019">
    <property type="protein sequence ID" value="ORY30578.1"/>
    <property type="molecule type" value="Genomic_DNA"/>
</dbReference>
<sequence>MPSTWRSSPELFALVHQITHQLEQDLSEVPGSNGKDLASCGYTTICLLRESIQTISSIAQSSSVNEKVGLRARVVLQSLFSLADDSVNALPFHAVDRKWLRLYTDSSILQVIFDVVVLSNQVPTAAWAINAVERLDRTIIIAGALGHRRMDWVQALISLVQRLALPRIASTEQRPNKRRRLDVSARQKISYAASEIPTLNEPPSLPEYVEKFSDRPFILRGYISSRDSPMPRWPALDRWTSADYLFDQVGEGRVVPVEVGTSYDDENWGQTILPLRDFLHRAGYQVSSPTKLDGPPLYLAQYPLFNQFPQLERDIVLPDYNGIEINVWIGSGGGEIVSPAHTDPYFNCYAQLLGRKRVWLAPPSCSEHMQAYAGADSSEENDTLAQRYMTNTSTVPVLRSNVSGEDLQKAHPEYAKYVWPHSLEAVLEPGDVLVVPPKWWHAMRGEGEGVGWSVSMWY</sequence>
<name>A0A1Y2B6W1_9TREE</name>
<evidence type="ECO:0000259" key="1">
    <source>
        <dbReference type="PROSITE" id="PS51184"/>
    </source>
</evidence>
<dbReference type="OrthoDB" id="47172at2759"/>
<dbReference type="InParanoid" id="A0A1Y2B6W1"/>
<dbReference type="PANTHER" id="PTHR12461">
    <property type="entry name" value="HYPOXIA-INDUCIBLE FACTOR 1 ALPHA INHIBITOR-RELATED"/>
    <property type="match status" value="1"/>
</dbReference>
<dbReference type="SUPFAM" id="SSF51197">
    <property type="entry name" value="Clavaminate synthase-like"/>
    <property type="match status" value="1"/>
</dbReference>
<feature type="domain" description="JmjC" evidence="1">
    <location>
        <begin position="297"/>
        <end position="458"/>
    </location>
</feature>